<keyword evidence="3" id="KW-1185">Reference proteome</keyword>
<proteinExistence type="predicted"/>
<reference evidence="2" key="1">
    <citation type="submission" date="2023-10" db="EMBL/GenBank/DDBJ databases">
        <authorList>
            <person name="Chen Y."/>
            <person name="Shah S."/>
            <person name="Dougan E. K."/>
            <person name="Thang M."/>
            <person name="Chan C."/>
        </authorList>
    </citation>
    <scope>NUCLEOTIDE SEQUENCE [LARGE SCALE GENOMIC DNA]</scope>
</reference>
<sequence length="364" mass="37988">MGAPAPRARGAPGGCFFLPGPLGSPAPTVAGAAPQRRRARVEAREERHGDEDRDSEVDAGILTAALEAGAVWTDEGVVGAKEADVEQAAKAEAEVEARAEAEAKAAAEAEARAKADTYAKAAAEAEEVAEAGVKAKAEAEAKVGAIAEQAAAAEAAPSKAARGPPVRLRAEGPNGRQRLERAQALAKDDDRVRELLRDPGLEGLTKTVLDGLKTAAQQEAAIGAELFYGGLTQLFGPPGLGPAWRHFVVDPMNDDEFPERDGFKETRTDKCCEAKCLGAFAEKAQAKNAELQGAGAGTDMLEVEEIAGGLCAGPLPEKYNSFLRAASGCPFLKSKFADLCKRNTSTTITHCINSCVIQVSKLTK</sequence>
<accession>A0ABN9VWX0</accession>
<feature type="region of interest" description="Disordered" evidence="1">
    <location>
        <begin position="154"/>
        <end position="178"/>
    </location>
</feature>
<evidence type="ECO:0000256" key="1">
    <source>
        <dbReference type="SAM" id="MobiDB-lite"/>
    </source>
</evidence>
<name>A0ABN9VWX0_9DINO</name>
<evidence type="ECO:0000313" key="3">
    <source>
        <dbReference type="Proteomes" id="UP001189429"/>
    </source>
</evidence>
<dbReference type="Proteomes" id="UP001189429">
    <property type="component" value="Unassembled WGS sequence"/>
</dbReference>
<organism evidence="2 3">
    <name type="scientific">Prorocentrum cordatum</name>
    <dbReference type="NCBI Taxonomy" id="2364126"/>
    <lineage>
        <taxon>Eukaryota</taxon>
        <taxon>Sar</taxon>
        <taxon>Alveolata</taxon>
        <taxon>Dinophyceae</taxon>
        <taxon>Prorocentrales</taxon>
        <taxon>Prorocentraceae</taxon>
        <taxon>Prorocentrum</taxon>
    </lineage>
</organism>
<gene>
    <name evidence="2" type="ORF">PCOR1329_LOCUS61986</name>
</gene>
<dbReference type="EMBL" id="CAUYUJ010017815">
    <property type="protein sequence ID" value="CAK0878116.1"/>
    <property type="molecule type" value="Genomic_DNA"/>
</dbReference>
<feature type="non-terminal residue" evidence="2">
    <location>
        <position position="364"/>
    </location>
</feature>
<feature type="compositionally biased region" description="Low complexity" evidence="1">
    <location>
        <begin position="1"/>
        <end position="25"/>
    </location>
</feature>
<feature type="compositionally biased region" description="Basic and acidic residues" evidence="1">
    <location>
        <begin position="40"/>
        <end position="51"/>
    </location>
</feature>
<feature type="region of interest" description="Disordered" evidence="1">
    <location>
        <begin position="1"/>
        <end position="58"/>
    </location>
</feature>
<evidence type="ECO:0000313" key="2">
    <source>
        <dbReference type="EMBL" id="CAK0878116.1"/>
    </source>
</evidence>
<protein>
    <submittedName>
        <fullName evidence="2">Uncharacterized protein</fullName>
    </submittedName>
</protein>
<comment type="caution">
    <text evidence="2">The sequence shown here is derived from an EMBL/GenBank/DDBJ whole genome shotgun (WGS) entry which is preliminary data.</text>
</comment>